<keyword evidence="6" id="KW-0229">DNA integration</keyword>
<name>A0AAQ3X823_PASNO</name>
<dbReference type="Pfam" id="PF24626">
    <property type="entry name" value="SH3_Tf2-1"/>
    <property type="match status" value="1"/>
</dbReference>
<keyword evidence="4" id="KW-0378">Hydrolase</keyword>
<dbReference type="GO" id="GO:0015074">
    <property type="term" value="P:DNA integration"/>
    <property type="evidence" value="ECO:0007669"/>
    <property type="project" value="UniProtKB-KW"/>
</dbReference>
<dbReference type="CDD" id="cd09274">
    <property type="entry name" value="RNase_HI_RT_Ty3"/>
    <property type="match status" value="1"/>
</dbReference>
<dbReference type="Gene3D" id="3.30.70.270">
    <property type="match status" value="1"/>
</dbReference>
<dbReference type="SUPFAM" id="SSF53098">
    <property type="entry name" value="Ribonuclease H-like"/>
    <property type="match status" value="1"/>
</dbReference>
<keyword evidence="10" id="KW-0233">DNA recombination</keyword>
<keyword evidence="11" id="KW-0511">Multifunctional enzyme</keyword>
<dbReference type="InterPro" id="IPR043502">
    <property type="entry name" value="DNA/RNA_pol_sf"/>
</dbReference>
<evidence type="ECO:0000256" key="8">
    <source>
        <dbReference type="ARBA" id="ARBA00022932"/>
    </source>
</evidence>
<dbReference type="InterPro" id="IPR012337">
    <property type="entry name" value="RNaseH-like_sf"/>
</dbReference>
<proteinExistence type="predicted"/>
<evidence type="ECO:0000256" key="10">
    <source>
        <dbReference type="ARBA" id="ARBA00023172"/>
    </source>
</evidence>
<dbReference type="InterPro" id="IPR041577">
    <property type="entry name" value="RT_RNaseH_2"/>
</dbReference>
<dbReference type="GO" id="GO:0003677">
    <property type="term" value="F:DNA binding"/>
    <property type="evidence" value="ECO:0007669"/>
    <property type="project" value="UniProtKB-KW"/>
</dbReference>
<sequence length="665" mass="75474">MLPAKLRRTPWLPPVKSAVAVLFSLLIKPEPSRSDPTAQGERDPGNTAKIRVLQSKGSFAQQQLKYLGHIVSAQGVSTDPDKIATVQKYPIPQSTKDLRSFLGLAGYYRRFIRNFGVIAKPLYDLLKKGVQFTWNHETDQAFLALKQALFSAPVLALPNFQIPFTVVTDALDKGIGAVLEQGGHPIAFLSRALSLKNQGMSTYEKESLAILMAIDHWRSYLQPTEFIIQTDHKGLINLDDQRLHTYWQHKVMIKLMGLQYRIWYKKGSNNGAADALSRMPNESEVTVASVSVSQPVWLQELQDSYSQSKSASKLLAELTLHYTQGHFSLNQGVIKYKGRFWLGHNSALQQQVMNNQHAGAIGGHSGLLATYTRIKNLFAWPHMKVDIHKFVTECAVCRQAKVKRVPTLDYFNLLQFLIKLGRLTHPFTALQVAKAYMEHVYKLHGMPVVLISDRDRIFTSHLWQELFKLSGTDLRMSSAYHPQSDGQTDGLIGLLLLSSGTTLVLYGHEPRHFSIVGIESCSVPDLAEWLRDRKLMQQLLQQQLVRVQQRMKHQADKKRIERVFEVGDHVWLKLQLYVQMSVARRSNHKLAYHYFGPYEIEKKIGSMAYKLKLPEGSSVHLVFHVSLLKCVVPEMVLDRLLHRHGNVVTPQVLVKWSGWLAELAT</sequence>
<dbReference type="GO" id="GO:0006508">
    <property type="term" value="P:proteolysis"/>
    <property type="evidence" value="ECO:0007669"/>
    <property type="project" value="UniProtKB-KW"/>
</dbReference>
<evidence type="ECO:0000256" key="9">
    <source>
        <dbReference type="ARBA" id="ARBA00023125"/>
    </source>
</evidence>
<dbReference type="GO" id="GO:0004190">
    <property type="term" value="F:aspartic-type endopeptidase activity"/>
    <property type="evidence" value="ECO:0007669"/>
    <property type="project" value="UniProtKB-KW"/>
</dbReference>
<dbReference type="InterPro" id="IPR036397">
    <property type="entry name" value="RNaseH_sf"/>
</dbReference>
<dbReference type="Gene3D" id="1.10.340.70">
    <property type="match status" value="1"/>
</dbReference>
<keyword evidence="2" id="KW-0479">Metal-binding</keyword>
<evidence type="ECO:0000313" key="13">
    <source>
        <dbReference type="EMBL" id="WVZ89541.1"/>
    </source>
</evidence>
<keyword evidence="7" id="KW-0695">RNA-directed DNA polymerase</keyword>
<keyword evidence="9" id="KW-0238">DNA-binding</keyword>
<evidence type="ECO:0000256" key="3">
    <source>
        <dbReference type="ARBA" id="ARBA00022750"/>
    </source>
</evidence>
<dbReference type="InterPro" id="IPR050951">
    <property type="entry name" value="Retrovirus_Pol_polyprotein"/>
</dbReference>
<keyword evidence="8" id="KW-0548">Nucleotidyltransferase</keyword>
<accession>A0AAQ3X823</accession>
<dbReference type="GO" id="GO:0046872">
    <property type="term" value="F:metal ion binding"/>
    <property type="evidence" value="ECO:0007669"/>
    <property type="project" value="UniProtKB-KW"/>
</dbReference>
<keyword evidence="8" id="KW-0239">DNA-directed DNA polymerase</keyword>
<evidence type="ECO:0000256" key="1">
    <source>
        <dbReference type="ARBA" id="ARBA00022670"/>
    </source>
</evidence>
<evidence type="ECO:0000256" key="4">
    <source>
        <dbReference type="ARBA" id="ARBA00022801"/>
    </source>
</evidence>
<evidence type="ECO:0000259" key="12">
    <source>
        <dbReference type="PROSITE" id="PS50994"/>
    </source>
</evidence>
<keyword evidence="8" id="KW-0808">Transferase</keyword>
<protein>
    <recommendedName>
        <fullName evidence="12">Integrase catalytic domain-containing protein</fullName>
    </recommendedName>
</protein>
<dbReference type="FunFam" id="3.30.70.270:FF:000020">
    <property type="entry name" value="Transposon Tf2-6 polyprotein-like Protein"/>
    <property type="match status" value="1"/>
</dbReference>
<evidence type="ECO:0000256" key="11">
    <source>
        <dbReference type="ARBA" id="ARBA00023268"/>
    </source>
</evidence>
<evidence type="ECO:0000313" key="14">
    <source>
        <dbReference type="Proteomes" id="UP001341281"/>
    </source>
</evidence>
<dbReference type="GO" id="GO:0003887">
    <property type="term" value="F:DNA-directed DNA polymerase activity"/>
    <property type="evidence" value="ECO:0007669"/>
    <property type="project" value="UniProtKB-KW"/>
</dbReference>
<dbReference type="PROSITE" id="PS50994">
    <property type="entry name" value="INTEGRASE"/>
    <property type="match status" value="1"/>
</dbReference>
<dbReference type="InterPro" id="IPR001584">
    <property type="entry name" value="Integrase_cat-core"/>
</dbReference>
<dbReference type="EMBL" id="CP144752">
    <property type="protein sequence ID" value="WVZ89541.1"/>
    <property type="molecule type" value="Genomic_DNA"/>
</dbReference>
<dbReference type="Proteomes" id="UP001341281">
    <property type="component" value="Chromosome 08"/>
</dbReference>
<dbReference type="Pfam" id="PF17919">
    <property type="entry name" value="RT_RNaseH_2"/>
    <property type="match status" value="1"/>
</dbReference>
<evidence type="ECO:0000256" key="5">
    <source>
        <dbReference type="ARBA" id="ARBA00022842"/>
    </source>
</evidence>
<dbReference type="Gene3D" id="3.30.420.10">
    <property type="entry name" value="Ribonuclease H-like superfamily/Ribonuclease H"/>
    <property type="match status" value="1"/>
</dbReference>
<reference evidence="13 14" key="1">
    <citation type="submission" date="2024-02" db="EMBL/GenBank/DDBJ databases">
        <title>High-quality chromosome-scale genome assembly of Pensacola bahiagrass (Paspalum notatum Flugge var. saurae).</title>
        <authorList>
            <person name="Vega J.M."/>
            <person name="Podio M."/>
            <person name="Orjuela J."/>
            <person name="Siena L.A."/>
            <person name="Pessino S.C."/>
            <person name="Combes M.C."/>
            <person name="Mariac C."/>
            <person name="Albertini E."/>
            <person name="Pupilli F."/>
            <person name="Ortiz J.P.A."/>
            <person name="Leblanc O."/>
        </authorList>
    </citation>
    <scope>NUCLEOTIDE SEQUENCE [LARGE SCALE GENOMIC DNA]</scope>
    <source>
        <strain evidence="13">R1</strain>
        <tissue evidence="13">Leaf</tissue>
    </source>
</reference>
<evidence type="ECO:0000256" key="6">
    <source>
        <dbReference type="ARBA" id="ARBA00022908"/>
    </source>
</evidence>
<dbReference type="GO" id="GO:0003964">
    <property type="term" value="F:RNA-directed DNA polymerase activity"/>
    <property type="evidence" value="ECO:0007669"/>
    <property type="project" value="UniProtKB-KW"/>
</dbReference>
<dbReference type="SUPFAM" id="SSF56672">
    <property type="entry name" value="DNA/RNA polymerases"/>
    <property type="match status" value="1"/>
</dbReference>
<organism evidence="13 14">
    <name type="scientific">Paspalum notatum var. saurae</name>
    <dbReference type="NCBI Taxonomy" id="547442"/>
    <lineage>
        <taxon>Eukaryota</taxon>
        <taxon>Viridiplantae</taxon>
        <taxon>Streptophyta</taxon>
        <taxon>Embryophyta</taxon>
        <taxon>Tracheophyta</taxon>
        <taxon>Spermatophyta</taxon>
        <taxon>Magnoliopsida</taxon>
        <taxon>Liliopsida</taxon>
        <taxon>Poales</taxon>
        <taxon>Poaceae</taxon>
        <taxon>PACMAD clade</taxon>
        <taxon>Panicoideae</taxon>
        <taxon>Andropogonodae</taxon>
        <taxon>Paspaleae</taxon>
        <taxon>Paspalinae</taxon>
        <taxon>Paspalum</taxon>
    </lineage>
</organism>
<gene>
    <name evidence="13" type="ORF">U9M48_035925</name>
</gene>
<keyword evidence="1" id="KW-0645">Protease</keyword>
<dbReference type="GO" id="GO:0006310">
    <property type="term" value="P:DNA recombination"/>
    <property type="evidence" value="ECO:0007669"/>
    <property type="project" value="UniProtKB-KW"/>
</dbReference>
<feature type="domain" description="Integrase catalytic" evidence="12">
    <location>
        <begin position="428"/>
        <end position="495"/>
    </location>
</feature>
<dbReference type="InterPro" id="IPR043128">
    <property type="entry name" value="Rev_trsase/Diguanyl_cyclase"/>
</dbReference>
<keyword evidence="3" id="KW-0064">Aspartyl protease</keyword>
<dbReference type="Pfam" id="PF17921">
    <property type="entry name" value="Integrase_H2C2"/>
    <property type="match status" value="1"/>
</dbReference>
<evidence type="ECO:0000256" key="2">
    <source>
        <dbReference type="ARBA" id="ARBA00022723"/>
    </source>
</evidence>
<dbReference type="PANTHER" id="PTHR37984:SF5">
    <property type="entry name" value="PROTEIN NYNRIN-LIKE"/>
    <property type="match status" value="1"/>
</dbReference>
<dbReference type="AlphaFoldDB" id="A0AAQ3X823"/>
<keyword evidence="5" id="KW-0460">Magnesium</keyword>
<dbReference type="PANTHER" id="PTHR37984">
    <property type="entry name" value="PROTEIN CBG26694"/>
    <property type="match status" value="1"/>
</dbReference>
<evidence type="ECO:0000256" key="7">
    <source>
        <dbReference type="ARBA" id="ARBA00022918"/>
    </source>
</evidence>
<keyword evidence="14" id="KW-1185">Reference proteome</keyword>
<dbReference type="InterPro" id="IPR041588">
    <property type="entry name" value="Integrase_H2C2"/>
</dbReference>
<dbReference type="InterPro" id="IPR056924">
    <property type="entry name" value="SH3_Tf2-1"/>
</dbReference>